<evidence type="ECO:0000256" key="5">
    <source>
        <dbReference type="ARBA" id="ARBA00022692"/>
    </source>
</evidence>
<comment type="subunit">
    <text evidence="10">The Tat system comprises two distinct complexes: a TatABC complex, containing multiple copies of TatA, TatB and TatC subunits, and a separate TatA complex, containing only TatA subunits. Substrates initially bind to the TatABC complex, which probably triggers association of the separate TatA complex to form the active translocon.</text>
</comment>
<evidence type="ECO:0000256" key="11">
    <source>
        <dbReference type="SAM" id="MobiDB-lite"/>
    </source>
</evidence>
<dbReference type="RefSeq" id="WP_127745235.1">
    <property type="nucleotide sequence ID" value="NZ_SACN01000002.1"/>
</dbReference>
<dbReference type="Pfam" id="PF02416">
    <property type="entry name" value="TatA_B_E"/>
    <property type="match status" value="1"/>
</dbReference>
<keyword evidence="9 10" id="KW-0472">Membrane</keyword>
<gene>
    <name evidence="10" type="primary">tatA</name>
    <name evidence="12" type="ORF">EOD43_17065</name>
</gene>
<name>A0A437M0U2_9SPHN</name>
<evidence type="ECO:0000256" key="7">
    <source>
        <dbReference type="ARBA" id="ARBA00022989"/>
    </source>
</evidence>
<evidence type="ECO:0000256" key="3">
    <source>
        <dbReference type="ARBA" id="ARBA00022475"/>
    </source>
</evidence>
<dbReference type="GO" id="GO:0043953">
    <property type="term" value="P:protein transport by the Tat complex"/>
    <property type="evidence" value="ECO:0007669"/>
    <property type="project" value="UniProtKB-UniRule"/>
</dbReference>
<dbReference type="EMBL" id="SACN01000002">
    <property type="protein sequence ID" value="RVT91222.1"/>
    <property type="molecule type" value="Genomic_DNA"/>
</dbReference>
<organism evidence="12 13">
    <name type="scientific">Sphingomonas crocodyli</name>
    <dbReference type="NCBI Taxonomy" id="1979270"/>
    <lineage>
        <taxon>Bacteria</taxon>
        <taxon>Pseudomonadati</taxon>
        <taxon>Pseudomonadota</taxon>
        <taxon>Alphaproteobacteria</taxon>
        <taxon>Sphingomonadales</taxon>
        <taxon>Sphingomonadaceae</taxon>
        <taxon>Sphingomonas</taxon>
    </lineage>
</organism>
<comment type="similarity">
    <text evidence="10">Belongs to the TatA/E family.</text>
</comment>
<keyword evidence="8 10" id="KW-0811">Translocation</keyword>
<comment type="function">
    <text evidence="10">Part of the twin-arginine translocation (Tat) system that transports large folded proteins containing a characteristic twin-arginine motif in their signal peptide across membranes. TatA could form the protein-conducting channel of the Tat system.</text>
</comment>
<dbReference type="InterPro" id="IPR003369">
    <property type="entry name" value="TatA/B/E"/>
</dbReference>
<feature type="transmembrane region" description="Helical" evidence="10">
    <location>
        <begin position="6"/>
        <end position="25"/>
    </location>
</feature>
<feature type="region of interest" description="Disordered" evidence="11">
    <location>
        <begin position="39"/>
        <end position="84"/>
    </location>
</feature>
<dbReference type="InterPro" id="IPR006312">
    <property type="entry name" value="TatA/E"/>
</dbReference>
<keyword evidence="2 10" id="KW-0813">Transport</keyword>
<feature type="compositionally biased region" description="Low complexity" evidence="11">
    <location>
        <begin position="50"/>
        <end position="72"/>
    </location>
</feature>
<dbReference type="GO" id="GO:0033281">
    <property type="term" value="C:TAT protein transport complex"/>
    <property type="evidence" value="ECO:0007669"/>
    <property type="project" value="UniProtKB-UniRule"/>
</dbReference>
<evidence type="ECO:0000256" key="9">
    <source>
        <dbReference type="ARBA" id="ARBA00023136"/>
    </source>
</evidence>
<keyword evidence="4" id="KW-0997">Cell inner membrane</keyword>
<dbReference type="PANTHER" id="PTHR42982:SF1">
    <property type="entry name" value="SEC-INDEPENDENT PROTEIN TRANSLOCASE PROTEIN TATA"/>
    <property type="match status" value="1"/>
</dbReference>
<dbReference type="Gene3D" id="1.20.5.3310">
    <property type="match status" value="1"/>
</dbReference>
<evidence type="ECO:0000256" key="2">
    <source>
        <dbReference type="ARBA" id="ARBA00022448"/>
    </source>
</evidence>
<keyword evidence="3 10" id="KW-1003">Cell membrane</keyword>
<dbReference type="PANTHER" id="PTHR42982">
    <property type="entry name" value="SEC-INDEPENDENT PROTEIN TRANSLOCASE PROTEIN TATA"/>
    <property type="match status" value="1"/>
</dbReference>
<dbReference type="Proteomes" id="UP000282971">
    <property type="component" value="Unassembled WGS sequence"/>
</dbReference>
<evidence type="ECO:0000313" key="12">
    <source>
        <dbReference type="EMBL" id="RVT91222.1"/>
    </source>
</evidence>
<dbReference type="AlphaFoldDB" id="A0A437M0U2"/>
<dbReference type="GO" id="GO:0008320">
    <property type="term" value="F:protein transmembrane transporter activity"/>
    <property type="evidence" value="ECO:0007669"/>
    <property type="project" value="UniProtKB-UniRule"/>
</dbReference>
<evidence type="ECO:0000256" key="8">
    <source>
        <dbReference type="ARBA" id="ARBA00023010"/>
    </source>
</evidence>
<keyword evidence="5 10" id="KW-0812">Transmembrane</keyword>
<comment type="subcellular location">
    <subcellularLocation>
        <location evidence="1 10">Cell membrane</location>
        <topology evidence="1 10">Single-pass membrane protein</topology>
    </subcellularLocation>
</comment>
<evidence type="ECO:0000256" key="4">
    <source>
        <dbReference type="ARBA" id="ARBA00022519"/>
    </source>
</evidence>
<dbReference type="NCBIfam" id="NF001940">
    <property type="entry name" value="PRK00720.1"/>
    <property type="match status" value="1"/>
</dbReference>
<evidence type="ECO:0000256" key="1">
    <source>
        <dbReference type="ARBA" id="ARBA00004162"/>
    </source>
</evidence>
<proteinExistence type="inferred from homology"/>
<comment type="caution">
    <text evidence="12">The sequence shown here is derived from an EMBL/GenBank/DDBJ whole genome shotgun (WGS) entry which is preliminary data.</text>
</comment>
<dbReference type="HAMAP" id="MF_00236">
    <property type="entry name" value="TatA_E"/>
    <property type="match status" value="1"/>
</dbReference>
<keyword evidence="13" id="KW-1185">Reference proteome</keyword>
<protein>
    <recommendedName>
        <fullName evidence="10">Sec-independent protein translocase protein TatA</fullName>
    </recommendedName>
</protein>
<dbReference type="OrthoDB" id="7161179at2"/>
<evidence type="ECO:0000256" key="10">
    <source>
        <dbReference type="HAMAP-Rule" id="MF_00236"/>
    </source>
</evidence>
<keyword evidence="7 10" id="KW-1133">Transmembrane helix</keyword>
<keyword evidence="6 10" id="KW-0653">Protein transport</keyword>
<sequence length="84" mass="9527">MGGLSIWHWLVVGVIVMLLFGKGRFSDMMGDVAKGIKSFKKGMSEEDEPQQQAQRPAPRLQQQPPLEPNQDQKLQPMQDDRPHS</sequence>
<evidence type="ECO:0000256" key="6">
    <source>
        <dbReference type="ARBA" id="ARBA00022927"/>
    </source>
</evidence>
<reference evidence="12 13" key="1">
    <citation type="submission" date="2019-01" db="EMBL/GenBank/DDBJ databases">
        <authorList>
            <person name="Chen W.-M."/>
        </authorList>
    </citation>
    <scope>NUCLEOTIDE SEQUENCE [LARGE SCALE GENOMIC DNA]</scope>
    <source>
        <strain evidence="12 13">CCP-7</strain>
    </source>
</reference>
<dbReference type="NCBIfam" id="TIGR01411">
    <property type="entry name" value="tatAE"/>
    <property type="match status" value="1"/>
</dbReference>
<accession>A0A437M0U2</accession>
<evidence type="ECO:0000313" key="13">
    <source>
        <dbReference type="Proteomes" id="UP000282971"/>
    </source>
</evidence>